<sequence>MSRWPPADPRGAWGLPPRHPGRPGPSPQYSPQHALSSSSHSSPIHATYHVSPIHYPHPSPYHFFISVIHTPSCGREVGRTRTSAPESGKVDSDAAISLENSGICDGRRIAKSG</sequence>
<dbReference type="AlphaFoldDB" id="A0A6A4JVM7"/>
<evidence type="ECO:0000313" key="3">
    <source>
        <dbReference type="Proteomes" id="UP000466442"/>
    </source>
</evidence>
<comment type="caution">
    <text evidence="2">The sequence shown here is derived from an EMBL/GenBank/DDBJ whole genome shotgun (WGS) entry which is preliminary data.</text>
</comment>
<organism evidence="2 3">
    <name type="scientific">Apolygus lucorum</name>
    <name type="common">Small green plant bug</name>
    <name type="synonym">Lygocoris lucorum</name>
    <dbReference type="NCBI Taxonomy" id="248454"/>
    <lineage>
        <taxon>Eukaryota</taxon>
        <taxon>Metazoa</taxon>
        <taxon>Ecdysozoa</taxon>
        <taxon>Arthropoda</taxon>
        <taxon>Hexapoda</taxon>
        <taxon>Insecta</taxon>
        <taxon>Pterygota</taxon>
        <taxon>Neoptera</taxon>
        <taxon>Paraneoptera</taxon>
        <taxon>Hemiptera</taxon>
        <taxon>Heteroptera</taxon>
        <taxon>Panheteroptera</taxon>
        <taxon>Cimicomorpha</taxon>
        <taxon>Miridae</taxon>
        <taxon>Mirini</taxon>
        <taxon>Apolygus</taxon>
    </lineage>
</organism>
<reference evidence="2" key="1">
    <citation type="journal article" date="2021" name="Mol. Ecol. Resour.">
        <title>Apolygus lucorum genome provides insights into omnivorousness and mesophyll feeding.</title>
        <authorList>
            <person name="Liu Y."/>
            <person name="Liu H."/>
            <person name="Wang H."/>
            <person name="Huang T."/>
            <person name="Liu B."/>
            <person name="Yang B."/>
            <person name="Yin L."/>
            <person name="Li B."/>
            <person name="Zhang Y."/>
            <person name="Zhang S."/>
            <person name="Jiang F."/>
            <person name="Zhang X."/>
            <person name="Ren Y."/>
            <person name="Wang B."/>
            <person name="Wang S."/>
            <person name="Lu Y."/>
            <person name="Wu K."/>
            <person name="Fan W."/>
            <person name="Wang G."/>
        </authorList>
    </citation>
    <scope>NUCLEOTIDE SEQUENCE</scope>
    <source>
        <strain evidence="2">12Hb</strain>
    </source>
</reference>
<keyword evidence="3" id="KW-1185">Reference proteome</keyword>
<accession>A0A6A4JVM7</accession>
<dbReference type="EMBL" id="WIXP02000009">
    <property type="protein sequence ID" value="KAF6205297.1"/>
    <property type="molecule type" value="Genomic_DNA"/>
</dbReference>
<gene>
    <name evidence="2" type="ORF">GE061_019467</name>
</gene>
<dbReference type="Proteomes" id="UP000466442">
    <property type="component" value="Linkage Group LG9"/>
</dbReference>
<proteinExistence type="predicted"/>
<feature type="region of interest" description="Disordered" evidence="1">
    <location>
        <begin position="1"/>
        <end position="43"/>
    </location>
</feature>
<evidence type="ECO:0000313" key="2">
    <source>
        <dbReference type="EMBL" id="KAF6205297.1"/>
    </source>
</evidence>
<protein>
    <submittedName>
        <fullName evidence="2">Uncharacterized protein</fullName>
    </submittedName>
</protein>
<name>A0A6A4JVM7_APOLU</name>
<evidence type="ECO:0000256" key="1">
    <source>
        <dbReference type="SAM" id="MobiDB-lite"/>
    </source>
</evidence>